<evidence type="ECO:0000313" key="8">
    <source>
        <dbReference type="EMBL" id="ACR80466.1"/>
    </source>
</evidence>
<dbReference type="FunFam" id="3.40.50.300:FF:000013">
    <property type="entry name" value="PhoH family ATPase"/>
    <property type="match status" value="1"/>
</dbReference>
<organism evidence="8 9">
    <name type="scientific">Kosmotoga olearia (strain ATCC BAA-1733 / DSM 21960 / TBF 19.5.1)</name>
    <dbReference type="NCBI Taxonomy" id="521045"/>
    <lineage>
        <taxon>Bacteria</taxon>
        <taxon>Thermotogati</taxon>
        <taxon>Thermotogota</taxon>
        <taxon>Thermotogae</taxon>
        <taxon>Kosmotogales</taxon>
        <taxon>Kosmotogaceae</taxon>
        <taxon>Kosmotoga</taxon>
    </lineage>
</organism>
<dbReference type="GO" id="GO:0005829">
    <property type="term" value="C:cytosol"/>
    <property type="evidence" value="ECO:0007669"/>
    <property type="project" value="TreeGrafter"/>
</dbReference>
<dbReference type="EMBL" id="CP001634">
    <property type="protein sequence ID" value="ACR80466.1"/>
    <property type="molecule type" value="Genomic_DNA"/>
</dbReference>
<reference evidence="8 9" key="1">
    <citation type="submission" date="2009-06" db="EMBL/GenBank/DDBJ databases">
        <title>Complete sequence of Thermotogales bacterium TBF 19.5.1.</title>
        <authorList>
            <consortium name="US DOE Joint Genome Institute"/>
            <person name="Lucas S."/>
            <person name="Copeland A."/>
            <person name="Lapidus A."/>
            <person name="Glavina del Rio T."/>
            <person name="Tice H."/>
            <person name="Bruce D."/>
            <person name="Goodwin L."/>
            <person name="Pitluck S."/>
            <person name="Chertkov O."/>
            <person name="Brettin T."/>
            <person name="Detter J.C."/>
            <person name="Han C."/>
            <person name="Schmutz J."/>
            <person name="Larimer F."/>
            <person name="Land M."/>
            <person name="Hauser L."/>
            <person name="Kyrpides N."/>
            <person name="Ovchinnikova G."/>
            <person name="Noll K."/>
        </authorList>
    </citation>
    <scope>NUCLEOTIDE SEQUENCE [LARGE SCALE GENOMIC DNA]</scope>
    <source>
        <strain evidence="9">ATCC BAA-1733 / DSM 21960 / TBF 19.5.1</strain>
    </source>
</reference>
<dbReference type="KEGG" id="kol:Kole_1781"/>
<keyword evidence="3" id="KW-0963">Cytoplasm</keyword>
<dbReference type="eggNOG" id="COG1702">
    <property type="taxonomic scope" value="Bacteria"/>
</dbReference>
<evidence type="ECO:0000313" key="9">
    <source>
        <dbReference type="Proteomes" id="UP000002382"/>
    </source>
</evidence>
<dbReference type="SUPFAM" id="SSF52540">
    <property type="entry name" value="P-loop containing nucleoside triphosphate hydrolases"/>
    <property type="match status" value="1"/>
</dbReference>
<evidence type="ECO:0000256" key="6">
    <source>
        <dbReference type="ARBA" id="ARBA00039970"/>
    </source>
</evidence>
<proteinExistence type="inferred from homology"/>
<evidence type="ECO:0000256" key="1">
    <source>
        <dbReference type="ARBA" id="ARBA00004496"/>
    </source>
</evidence>
<gene>
    <name evidence="8" type="ordered locus">Kole_1781</name>
</gene>
<dbReference type="AlphaFoldDB" id="C5CFX2"/>
<keyword evidence="5" id="KW-0067">ATP-binding</keyword>
<dbReference type="OrthoDB" id="9773137at2"/>
<dbReference type="PANTHER" id="PTHR30473">
    <property type="entry name" value="PROTEIN PHOH"/>
    <property type="match status" value="1"/>
</dbReference>
<reference evidence="8 9" key="2">
    <citation type="journal article" date="2011" name="J. Bacteriol.">
        <title>Genome Sequence of Kosmotoga olearia Strain TBF 19.5.1, a Thermophilic Bacterium with a Wide Growth Temperature Range, Isolated from the Troll B Oil Platform in the North Sea.</title>
        <authorList>
            <person name="Swithers K.S."/>
            <person name="Dipippo J.L."/>
            <person name="Bruce D.C."/>
            <person name="Detter C."/>
            <person name="Tapia R."/>
            <person name="Han S."/>
            <person name="Goodwin L.A."/>
            <person name="Han J."/>
            <person name="Woyke T."/>
            <person name="Pitluck S."/>
            <person name="Pennacchio L."/>
            <person name="Nolan M."/>
            <person name="Mikhailova N."/>
            <person name="Land M.L."/>
            <person name="Nesbo C.L."/>
            <person name="Gogarten J.P."/>
            <person name="Noll K.M."/>
        </authorList>
    </citation>
    <scope>NUCLEOTIDE SEQUENCE [LARGE SCALE GENOMIC DNA]</scope>
    <source>
        <strain evidence="9">ATCC BAA-1733 / DSM 21960 / TBF 19.5.1</strain>
    </source>
</reference>
<evidence type="ECO:0000256" key="4">
    <source>
        <dbReference type="ARBA" id="ARBA00022741"/>
    </source>
</evidence>
<dbReference type="InterPro" id="IPR051451">
    <property type="entry name" value="PhoH2-like"/>
</dbReference>
<name>C5CFX2_KOSOT</name>
<accession>C5CFX2</accession>
<evidence type="ECO:0000256" key="3">
    <source>
        <dbReference type="ARBA" id="ARBA00022490"/>
    </source>
</evidence>
<dbReference type="RefSeq" id="WP_015869110.1">
    <property type="nucleotide sequence ID" value="NC_012785.1"/>
</dbReference>
<evidence type="ECO:0000256" key="5">
    <source>
        <dbReference type="ARBA" id="ARBA00022840"/>
    </source>
</evidence>
<keyword evidence="9" id="KW-1185">Reference proteome</keyword>
<dbReference type="InterPro" id="IPR027417">
    <property type="entry name" value="P-loop_NTPase"/>
</dbReference>
<comment type="subcellular location">
    <subcellularLocation>
        <location evidence="1">Cytoplasm</location>
    </subcellularLocation>
</comment>
<dbReference type="GO" id="GO:0005524">
    <property type="term" value="F:ATP binding"/>
    <property type="evidence" value="ECO:0007669"/>
    <property type="project" value="UniProtKB-KW"/>
</dbReference>
<dbReference type="HOGENOM" id="CLU_051654_0_0_0"/>
<comment type="similarity">
    <text evidence="2">Belongs to the PhoH family.</text>
</comment>
<dbReference type="Pfam" id="PF02562">
    <property type="entry name" value="PhoH"/>
    <property type="match status" value="1"/>
</dbReference>
<dbReference type="STRING" id="521045.Kole_1781"/>
<dbReference type="PANTHER" id="PTHR30473:SF1">
    <property type="entry name" value="PHOH-LIKE PROTEIN"/>
    <property type="match status" value="1"/>
</dbReference>
<dbReference type="Gene3D" id="3.40.50.300">
    <property type="entry name" value="P-loop containing nucleotide triphosphate hydrolases"/>
    <property type="match status" value="1"/>
</dbReference>
<dbReference type="Proteomes" id="UP000002382">
    <property type="component" value="Chromosome"/>
</dbReference>
<evidence type="ECO:0000256" key="2">
    <source>
        <dbReference type="ARBA" id="ARBA00010393"/>
    </source>
</evidence>
<sequence>MPVRKITIPHDVEIRELFGEYDRKAKYLQDRFKVKLSIIGNEVWIKGEDAENLDMVEEIVNELIEMNRDGHLIDWREFEYMVEQHQIHGKGSSEFKGYYREVKNSTLVASRVKAKTVGQKHYLDSMRKNEVVFAIGPAGTGKTYLAVAMAVDFLRSGKVQRIILTRPAVEAGERLGFLPGTLMEKVDPYLRPLYDSLIDILPVDRLSYYKEQGIVEVVPLAYMRGRTLNNSFIILDEAQNTTYQQMKMFLTRIGFNSRVVVTGDITQIDLESSGDSGLVIIQKILKGIQSVDFVYLTEHDVVRNPIVKEIIRAYDVYEREAKENDR</sequence>
<feature type="domain" description="PhoH-like protein" evidence="7">
    <location>
        <begin position="112"/>
        <end position="315"/>
    </location>
</feature>
<dbReference type="InterPro" id="IPR003714">
    <property type="entry name" value="PhoH"/>
</dbReference>
<evidence type="ECO:0000259" key="7">
    <source>
        <dbReference type="Pfam" id="PF02562"/>
    </source>
</evidence>
<protein>
    <recommendedName>
        <fullName evidence="6">PhoH-like protein</fullName>
    </recommendedName>
</protein>
<keyword evidence="4" id="KW-0547">Nucleotide-binding</keyword>